<comment type="caution">
    <text evidence="2">The sequence shown here is derived from an EMBL/GenBank/DDBJ whole genome shotgun (WGS) entry which is preliminary data.</text>
</comment>
<dbReference type="EMBL" id="JAHEPS010000005">
    <property type="protein sequence ID" value="MBT1445546.1"/>
    <property type="molecule type" value="Genomic_DNA"/>
</dbReference>
<dbReference type="PANTHER" id="PTHR33121:SF76">
    <property type="entry name" value="SIGNALING PROTEIN"/>
    <property type="match status" value="1"/>
</dbReference>
<dbReference type="Proteomes" id="UP001195903">
    <property type="component" value="Unassembled WGS sequence"/>
</dbReference>
<reference evidence="2 3" key="1">
    <citation type="submission" date="2021-05" db="EMBL/GenBank/DDBJ databases">
        <title>Shewanella sp. JM162201.</title>
        <authorList>
            <person name="Xu S."/>
            <person name="Li A."/>
        </authorList>
    </citation>
    <scope>NUCLEOTIDE SEQUENCE [LARGE SCALE GENOMIC DNA]</scope>
    <source>
        <strain evidence="2 3">JM162201</strain>
    </source>
</reference>
<accession>A0ABS5V7A9</accession>
<dbReference type="SUPFAM" id="SSF141868">
    <property type="entry name" value="EAL domain-like"/>
    <property type="match status" value="1"/>
</dbReference>
<feature type="domain" description="EAL" evidence="1">
    <location>
        <begin position="1"/>
        <end position="235"/>
    </location>
</feature>
<dbReference type="InterPro" id="IPR035919">
    <property type="entry name" value="EAL_sf"/>
</dbReference>
<protein>
    <submittedName>
        <fullName evidence="2">EAL domain-containing protein</fullName>
    </submittedName>
</protein>
<dbReference type="PROSITE" id="PS50883">
    <property type="entry name" value="EAL"/>
    <property type="match status" value="1"/>
</dbReference>
<dbReference type="InterPro" id="IPR050706">
    <property type="entry name" value="Cyclic-di-GMP_PDE-like"/>
</dbReference>
<dbReference type="Pfam" id="PF00563">
    <property type="entry name" value="EAL"/>
    <property type="match status" value="1"/>
</dbReference>
<evidence type="ECO:0000313" key="2">
    <source>
        <dbReference type="EMBL" id="MBT1445546.1"/>
    </source>
</evidence>
<dbReference type="SMART" id="SM00052">
    <property type="entry name" value="EAL"/>
    <property type="match status" value="1"/>
</dbReference>
<dbReference type="CDD" id="cd01948">
    <property type="entry name" value="EAL"/>
    <property type="match status" value="1"/>
</dbReference>
<name>A0ABS5V7A9_9GAMM</name>
<dbReference type="InterPro" id="IPR001633">
    <property type="entry name" value="EAL_dom"/>
</dbReference>
<evidence type="ECO:0000313" key="3">
    <source>
        <dbReference type="Proteomes" id="UP001195903"/>
    </source>
</evidence>
<organism evidence="2 3">
    <name type="scientific">Shewanella jiangmenensis</name>
    <dbReference type="NCBI Taxonomy" id="2837387"/>
    <lineage>
        <taxon>Bacteria</taxon>
        <taxon>Pseudomonadati</taxon>
        <taxon>Pseudomonadota</taxon>
        <taxon>Gammaproteobacteria</taxon>
        <taxon>Alteromonadales</taxon>
        <taxon>Shewanellaceae</taxon>
        <taxon>Shewanella</taxon>
    </lineage>
</organism>
<dbReference type="Gene3D" id="3.20.20.450">
    <property type="entry name" value="EAL domain"/>
    <property type="match status" value="1"/>
</dbReference>
<dbReference type="RefSeq" id="WP_214507743.1">
    <property type="nucleotide sequence ID" value="NZ_JAHEPS010000005.1"/>
</dbReference>
<proteinExistence type="predicted"/>
<sequence>MSSLSAVSLSCEYQPIVCLQTGAIKAYEALARFYDHEQQAIAPNLVFEALHQCPHALSQTEYAAKCLQLAAAPPGFGLFVNLDPHSLDKPMLSALLPKLEAHPALVVELIENTCISDAIMASKLARELKTRRIAVALDDLGAPHAMLSLELLAAVDWIKFDRHWLSELHEPHCCALLQALIQFARASGKPTVIEGIETEAQRQSARELGIDMAQGFLFRPAFIHASERHALSARSIEILSS</sequence>
<dbReference type="PANTHER" id="PTHR33121">
    <property type="entry name" value="CYCLIC DI-GMP PHOSPHODIESTERASE PDEF"/>
    <property type="match status" value="1"/>
</dbReference>
<keyword evidence="3" id="KW-1185">Reference proteome</keyword>
<gene>
    <name evidence="2" type="ORF">KJI95_13570</name>
</gene>
<evidence type="ECO:0000259" key="1">
    <source>
        <dbReference type="PROSITE" id="PS50883"/>
    </source>
</evidence>